<dbReference type="AlphaFoldDB" id="A0A0D0D7A1"/>
<reference evidence="6" key="2">
    <citation type="submission" date="2015-01" db="EMBL/GenBank/DDBJ databases">
        <title>Evolutionary Origins and Diversification of the Mycorrhizal Mutualists.</title>
        <authorList>
            <consortium name="DOE Joint Genome Institute"/>
            <consortium name="Mycorrhizal Genomics Consortium"/>
            <person name="Kohler A."/>
            <person name="Kuo A."/>
            <person name="Nagy L.G."/>
            <person name="Floudas D."/>
            <person name="Copeland A."/>
            <person name="Barry K.W."/>
            <person name="Cichocki N."/>
            <person name="Veneault-Fourrey C."/>
            <person name="LaButti K."/>
            <person name="Lindquist E.A."/>
            <person name="Lipzen A."/>
            <person name="Lundell T."/>
            <person name="Morin E."/>
            <person name="Murat C."/>
            <person name="Riley R."/>
            <person name="Ohm R."/>
            <person name="Sun H."/>
            <person name="Tunlid A."/>
            <person name="Henrissat B."/>
            <person name="Grigoriev I.V."/>
            <person name="Hibbett D.S."/>
            <person name="Martin F."/>
        </authorList>
    </citation>
    <scope>NUCLEOTIDE SEQUENCE [LARGE SCALE GENOMIC DNA]</scope>
    <source>
        <strain evidence="6">Ve08.2h10</strain>
    </source>
</reference>
<dbReference type="InterPro" id="IPR011009">
    <property type="entry name" value="Kinase-like_dom_sf"/>
</dbReference>
<proteinExistence type="predicted"/>
<name>A0A0D0D7A1_9AGAM</name>
<dbReference type="InParanoid" id="A0A0D0D7A1"/>
<dbReference type="STRING" id="930991.A0A0D0D7A1"/>
<keyword evidence="2" id="KW-0808">Transferase</keyword>
<reference evidence="5 6" key="1">
    <citation type="submission" date="2014-04" db="EMBL/GenBank/DDBJ databases">
        <authorList>
            <consortium name="DOE Joint Genome Institute"/>
            <person name="Kuo A."/>
            <person name="Kohler A."/>
            <person name="Jargeat P."/>
            <person name="Nagy L.G."/>
            <person name="Floudas D."/>
            <person name="Copeland A."/>
            <person name="Barry K.W."/>
            <person name="Cichocki N."/>
            <person name="Veneault-Fourrey C."/>
            <person name="LaButti K."/>
            <person name="Lindquist E.A."/>
            <person name="Lipzen A."/>
            <person name="Lundell T."/>
            <person name="Morin E."/>
            <person name="Murat C."/>
            <person name="Sun H."/>
            <person name="Tunlid A."/>
            <person name="Henrissat B."/>
            <person name="Grigoriev I.V."/>
            <person name="Hibbett D.S."/>
            <person name="Martin F."/>
            <person name="Nordberg H.P."/>
            <person name="Cantor M.N."/>
            <person name="Hua S.X."/>
        </authorList>
    </citation>
    <scope>NUCLEOTIDE SEQUENCE [LARGE SCALE GENOMIC DNA]</scope>
    <source>
        <strain evidence="5 6">Ve08.2h10</strain>
    </source>
</reference>
<evidence type="ECO:0000313" key="5">
    <source>
        <dbReference type="EMBL" id="KIK92777.1"/>
    </source>
</evidence>
<dbReference type="Proteomes" id="UP000054538">
    <property type="component" value="Unassembled WGS sequence"/>
</dbReference>
<evidence type="ECO:0000313" key="6">
    <source>
        <dbReference type="Proteomes" id="UP000054538"/>
    </source>
</evidence>
<dbReference type="PROSITE" id="PS51158">
    <property type="entry name" value="ALPHA_KINASE"/>
    <property type="match status" value="1"/>
</dbReference>
<evidence type="ECO:0000256" key="3">
    <source>
        <dbReference type="ARBA" id="ARBA00022777"/>
    </source>
</evidence>
<dbReference type="OrthoDB" id="301415at2759"/>
<dbReference type="EMBL" id="KN825244">
    <property type="protein sequence ID" value="KIK92777.1"/>
    <property type="molecule type" value="Genomic_DNA"/>
</dbReference>
<gene>
    <name evidence="5" type="ORF">PAXRUDRAFT_13037</name>
</gene>
<keyword evidence="3" id="KW-0418">Kinase</keyword>
<keyword evidence="6" id="KW-1185">Reference proteome</keyword>
<dbReference type="SUPFAM" id="SSF56112">
    <property type="entry name" value="Protein kinase-like (PK-like)"/>
    <property type="match status" value="1"/>
</dbReference>
<dbReference type="Gene3D" id="3.20.200.10">
    <property type="entry name" value="MHCK/EF2 kinase"/>
    <property type="match status" value="1"/>
</dbReference>
<accession>A0A0D0D7A1</accession>
<keyword evidence="1" id="KW-0723">Serine/threonine-protein kinase</keyword>
<evidence type="ECO:0000259" key="4">
    <source>
        <dbReference type="PROSITE" id="PS51158"/>
    </source>
</evidence>
<dbReference type="InterPro" id="IPR004166">
    <property type="entry name" value="a-kinase_dom"/>
</dbReference>
<evidence type="ECO:0000256" key="1">
    <source>
        <dbReference type="ARBA" id="ARBA00022527"/>
    </source>
</evidence>
<dbReference type="HOGENOM" id="CLU_742068_0_0_1"/>
<organism evidence="5 6">
    <name type="scientific">Paxillus rubicundulus Ve08.2h10</name>
    <dbReference type="NCBI Taxonomy" id="930991"/>
    <lineage>
        <taxon>Eukaryota</taxon>
        <taxon>Fungi</taxon>
        <taxon>Dikarya</taxon>
        <taxon>Basidiomycota</taxon>
        <taxon>Agaricomycotina</taxon>
        <taxon>Agaricomycetes</taxon>
        <taxon>Agaricomycetidae</taxon>
        <taxon>Boletales</taxon>
        <taxon>Paxilineae</taxon>
        <taxon>Paxillaceae</taxon>
        <taxon>Paxillus</taxon>
    </lineage>
</organism>
<protein>
    <recommendedName>
        <fullName evidence="4">Alpha-type protein kinase domain-containing protein</fullName>
    </recommendedName>
</protein>
<dbReference type="GO" id="GO:0005524">
    <property type="term" value="F:ATP binding"/>
    <property type="evidence" value="ECO:0007669"/>
    <property type="project" value="InterPro"/>
</dbReference>
<dbReference type="Pfam" id="PF02816">
    <property type="entry name" value="Alpha_kinase"/>
    <property type="match status" value="1"/>
</dbReference>
<feature type="domain" description="Alpha-type protein kinase" evidence="4">
    <location>
        <begin position="84"/>
        <end position="364"/>
    </location>
</feature>
<dbReference type="GO" id="GO:0004674">
    <property type="term" value="F:protein serine/threonine kinase activity"/>
    <property type="evidence" value="ECO:0007669"/>
    <property type="project" value="UniProtKB-KW"/>
</dbReference>
<evidence type="ECO:0000256" key="2">
    <source>
        <dbReference type="ARBA" id="ARBA00022679"/>
    </source>
</evidence>
<sequence length="373" mass="40599">MDEFQEKLETAEPPRVLPNAIISKTPTAGSGLKGKARVIASALTDNLFTTPLSFNFEHLANDPPMSTTPTATSNVKGKARVIASASTSTTSLLDKSTSPDSAQGTIRLSSSRKNLLGAGAFKTALLGRLNLSPLRAHGLGSQPNEEIALKQPYTPSTKPGFMRLSFHEESSKLFCKANILYWVKALLNMTYNYIHHCIAEAPEPPPFNIPKICFVDAALVLAYAEKAEGLDQPGTPKLVPSLVTIGYLTEELIKLDDDSDFTNFVHNSNPSPFILPGKYRYQTAEFLVFTQHIQYINTGGQVYISDYQGSTTLLSDPQILTHLDVNKGQKLFSEGNYAKGVAAFEKEHICNKYCKWPGFQLDAFGGGESSGTA</sequence>